<comment type="caution">
    <text evidence="2">The sequence shown here is derived from an EMBL/GenBank/DDBJ whole genome shotgun (WGS) entry which is preliminary data.</text>
</comment>
<dbReference type="Proteomes" id="UP000572268">
    <property type="component" value="Unassembled WGS sequence"/>
</dbReference>
<proteinExistence type="predicted"/>
<sequence>MGNLGCKENDAYSEFVALMDRTSRYTGQMVDSICYLKANPDGVSSITSVPLSRTLNLTAMAYTLFMNYRDVAIVTGTMPSPVTISEEPTPSYQSMVSDIRASPEQFVERLMDRRAQDVSLWTLNKLHSILLDPDFSPDALAQWCYAASELCQFLVAATKAADIYNSAWQLATTKLGPTERDMISAGEESDQRVLYNATCSTTSCSNSTEAESPRATTTTSPTPPAAEGNTATTSEGLE</sequence>
<gene>
    <name evidence="2" type="ORF">FOL46_009724</name>
    <name evidence="3" type="ORF">FOZ61_005466</name>
</gene>
<name>A0A7J6KZ71_PEROL</name>
<reference evidence="4 5" key="1">
    <citation type="submission" date="2020-04" db="EMBL/GenBank/DDBJ databases">
        <title>Perkinsus olseni comparative genomics.</title>
        <authorList>
            <person name="Bogema D.R."/>
        </authorList>
    </citation>
    <scope>NUCLEOTIDE SEQUENCE [LARGE SCALE GENOMIC DNA]</scope>
    <source>
        <strain evidence="3">ATCC PRA-179</strain>
        <strain evidence="2">ATCC PRA-31</strain>
    </source>
</reference>
<evidence type="ECO:0000313" key="3">
    <source>
        <dbReference type="EMBL" id="KAF4658657.1"/>
    </source>
</evidence>
<dbReference type="EMBL" id="JABANN010000913">
    <property type="protein sequence ID" value="KAF4652460.1"/>
    <property type="molecule type" value="Genomic_DNA"/>
</dbReference>
<dbReference type="AlphaFoldDB" id="A0A7J6KZ71"/>
<feature type="compositionally biased region" description="Low complexity" evidence="1">
    <location>
        <begin position="202"/>
        <end position="220"/>
    </location>
</feature>
<accession>A0A7J6KZ71</accession>
<organism evidence="2 5">
    <name type="scientific">Perkinsus olseni</name>
    <name type="common">Perkinsus atlanticus</name>
    <dbReference type="NCBI Taxonomy" id="32597"/>
    <lineage>
        <taxon>Eukaryota</taxon>
        <taxon>Sar</taxon>
        <taxon>Alveolata</taxon>
        <taxon>Perkinsozoa</taxon>
        <taxon>Perkinsea</taxon>
        <taxon>Perkinsida</taxon>
        <taxon>Perkinsidae</taxon>
        <taxon>Perkinsus</taxon>
    </lineage>
</organism>
<feature type="region of interest" description="Disordered" evidence="1">
    <location>
        <begin position="202"/>
        <end position="238"/>
    </location>
</feature>
<evidence type="ECO:0000313" key="5">
    <source>
        <dbReference type="Proteomes" id="UP000572268"/>
    </source>
</evidence>
<dbReference type="EMBL" id="JABAHT010000300">
    <property type="protein sequence ID" value="KAF4658657.1"/>
    <property type="molecule type" value="Genomic_DNA"/>
</dbReference>
<evidence type="ECO:0000313" key="2">
    <source>
        <dbReference type="EMBL" id="KAF4652460.1"/>
    </source>
</evidence>
<dbReference type="OrthoDB" id="427921at2759"/>
<evidence type="ECO:0000313" key="4">
    <source>
        <dbReference type="Proteomes" id="UP000570595"/>
    </source>
</evidence>
<dbReference type="Gene3D" id="1.20.920.60">
    <property type="match status" value="1"/>
</dbReference>
<dbReference type="Proteomes" id="UP000570595">
    <property type="component" value="Unassembled WGS sequence"/>
</dbReference>
<protein>
    <submittedName>
        <fullName evidence="2">Uncharacterized protein</fullName>
    </submittedName>
</protein>
<feature type="compositionally biased region" description="Polar residues" evidence="1">
    <location>
        <begin position="229"/>
        <end position="238"/>
    </location>
</feature>
<evidence type="ECO:0000256" key="1">
    <source>
        <dbReference type="SAM" id="MobiDB-lite"/>
    </source>
</evidence>